<name>A0AA38CHI3_TAXCH</name>
<dbReference type="AlphaFoldDB" id="A0AA38CHI3"/>
<evidence type="ECO:0000313" key="3">
    <source>
        <dbReference type="Proteomes" id="UP000824469"/>
    </source>
</evidence>
<proteinExistence type="predicted"/>
<feature type="coiled-coil region" evidence="1">
    <location>
        <begin position="85"/>
        <end position="126"/>
    </location>
</feature>
<comment type="caution">
    <text evidence="2">The sequence shown here is derived from an EMBL/GenBank/DDBJ whole genome shotgun (WGS) entry which is preliminary data.</text>
</comment>
<protein>
    <submittedName>
        <fullName evidence="2">Uncharacterized protein</fullName>
    </submittedName>
</protein>
<keyword evidence="3" id="KW-1185">Reference proteome</keyword>
<evidence type="ECO:0000313" key="2">
    <source>
        <dbReference type="EMBL" id="KAH9298873.1"/>
    </source>
</evidence>
<dbReference type="Proteomes" id="UP000824469">
    <property type="component" value="Unassembled WGS sequence"/>
</dbReference>
<dbReference type="EMBL" id="JAHRHJ020000010">
    <property type="protein sequence ID" value="KAH9298873.1"/>
    <property type="molecule type" value="Genomic_DNA"/>
</dbReference>
<reference evidence="2 3" key="1">
    <citation type="journal article" date="2021" name="Nat. Plants">
        <title>The Taxus genome provides insights into paclitaxel biosynthesis.</title>
        <authorList>
            <person name="Xiong X."/>
            <person name="Gou J."/>
            <person name="Liao Q."/>
            <person name="Li Y."/>
            <person name="Zhou Q."/>
            <person name="Bi G."/>
            <person name="Li C."/>
            <person name="Du R."/>
            <person name="Wang X."/>
            <person name="Sun T."/>
            <person name="Guo L."/>
            <person name="Liang H."/>
            <person name="Lu P."/>
            <person name="Wu Y."/>
            <person name="Zhang Z."/>
            <person name="Ro D.K."/>
            <person name="Shang Y."/>
            <person name="Huang S."/>
            <person name="Yan J."/>
        </authorList>
    </citation>
    <scope>NUCLEOTIDE SEQUENCE [LARGE SCALE GENOMIC DNA]</scope>
    <source>
        <strain evidence="2">Ta-2019</strain>
    </source>
</reference>
<gene>
    <name evidence="2" type="ORF">KI387_030555</name>
</gene>
<organism evidence="2 3">
    <name type="scientific">Taxus chinensis</name>
    <name type="common">Chinese yew</name>
    <name type="synonym">Taxus wallichiana var. chinensis</name>
    <dbReference type="NCBI Taxonomy" id="29808"/>
    <lineage>
        <taxon>Eukaryota</taxon>
        <taxon>Viridiplantae</taxon>
        <taxon>Streptophyta</taxon>
        <taxon>Embryophyta</taxon>
        <taxon>Tracheophyta</taxon>
        <taxon>Spermatophyta</taxon>
        <taxon>Pinopsida</taxon>
        <taxon>Pinidae</taxon>
        <taxon>Conifers II</taxon>
        <taxon>Cupressales</taxon>
        <taxon>Taxaceae</taxon>
        <taxon>Taxus</taxon>
    </lineage>
</organism>
<keyword evidence="1" id="KW-0175">Coiled coil</keyword>
<sequence length="163" mass="18888">MLEVYKKLIQDLLAAPPQPGQTIKKLEIKQVAEGVHHVLELIEVQVHSMSESWALLLEIDSTELLKYKQMVEKDKHEVNSKYGLVKKMEETVQILEAKLKGRNQTNKSLQDKLRELEEELVNERKARLTPEVKVKEQQAENIYEKPPITHSRTVNEANLLSRD</sequence>
<evidence type="ECO:0000256" key="1">
    <source>
        <dbReference type="SAM" id="Coils"/>
    </source>
</evidence>
<accession>A0AA38CHI3</accession>